<accession>J3NU84</accession>
<dbReference type="VEuPathDB" id="FungiDB:GGTG_04839"/>
<organism evidence="2">
    <name type="scientific">Gaeumannomyces tritici (strain R3-111a-1)</name>
    <name type="common">Wheat and barley take-all root rot fungus</name>
    <name type="synonym">Gaeumannomyces graminis var. tritici</name>
    <dbReference type="NCBI Taxonomy" id="644352"/>
    <lineage>
        <taxon>Eukaryota</taxon>
        <taxon>Fungi</taxon>
        <taxon>Dikarya</taxon>
        <taxon>Ascomycota</taxon>
        <taxon>Pezizomycotina</taxon>
        <taxon>Sordariomycetes</taxon>
        <taxon>Sordariomycetidae</taxon>
        <taxon>Magnaporthales</taxon>
        <taxon>Magnaporthaceae</taxon>
        <taxon>Gaeumannomyces</taxon>
    </lineage>
</organism>
<dbReference type="RefSeq" id="XP_009220900.1">
    <property type="nucleotide sequence ID" value="XM_009222636.1"/>
</dbReference>
<reference evidence="3" key="4">
    <citation type="journal article" date="2015" name="G3 (Bethesda)">
        <title>Genome sequences of three phytopathogenic species of the Magnaporthaceae family of fungi.</title>
        <authorList>
            <person name="Okagaki L.H."/>
            <person name="Nunes C.C."/>
            <person name="Sailsbery J."/>
            <person name="Clay B."/>
            <person name="Brown D."/>
            <person name="John T."/>
            <person name="Oh Y."/>
            <person name="Young N."/>
            <person name="Fitzgerald M."/>
            <person name="Haas B.J."/>
            <person name="Zeng Q."/>
            <person name="Young S."/>
            <person name="Adiconis X."/>
            <person name="Fan L."/>
            <person name="Levin J.Z."/>
            <person name="Mitchell T.K."/>
            <person name="Okubara P.A."/>
            <person name="Farman M.L."/>
            <person name="Kohn L.M."/>
            <person name="Birren B."/>
            <person name="Ma L.-J."/>
            <person name="Dean R.A."/>
        </authorList>
    </citation>
    <scope>NUCLEOTIDE SEQUENCE</scope>
    <source>
        <strain evidence="3">R3-111a-1</strain>
    </source>
</reference>
<sequence>MPAKADGRDGYLTRPNQSVHVLPIGVPVSSGLSTRAAKVIMSNTPKTAERGVFWGMSTTTKDGQVVPFWDILHHRPPAITPRYQCGRQGNRGVAAVAQMAKGRSAHGKRQGIDVGRTPPFPRTRGTTNLFNPTNEPPADGYLHQWQQASRRFDCHTTATRRQMREALGSGFAYAAAPAMIA</sequence>
<dbReference type="EnsemblFungi" id="EJT79755">
    <property type="protein sequence ID" value="EJT79755"/>
    <property type="gene ID" value="GGTG_04839"/>
</dbReference>
<protein>
    <submittedName>
        <fullName evidence="2 3">Uncharacterized protein</fullName>
    </submittedName>
</protein>
<dbReference type="EMBL" id="GL385396">
    <property type="protein sequence ID" value="EJT79755.1"/>
    <property type="molecule type" value="Genomic_DNA"/>
</dbReference>
<reference evidence="2" key="2">
    <citation type="submission" date="2010-07" db="EMBL/GenBank/DDBJ databases">
        <authorList>
            <consortium name="The Broad Institute Genome Sequencing Platform"/>
            <consortium name="Broad Institute Genome Sequencing Center for Infectious Disease"/>
            <person name="Ma L.-J."/>
            <person name="Dead R."/>
            <person name="Young S."/>
            <person name="Zeng Q."/>
            <person name="Koehrsen M."/>
            <person name="Alvarado L."/>
            <person name="Berlin A."/>
            <person name="Chapman S.B."/>
            <person name="Chen Z."/>
            <person name="Freedman E."/>
            <person name="Gellesch M."/>
            <person name="Goldberg J."/>
            <person name="Griggs A."/>
            <person name="Gujja S."/>
            <person name="Heilman E.R."/>
            <person name="Heiman D."/>
            <person name="Hepburn T."/>
            <person name="Howarth C."/>
            <person name="Jen D."/>
            <person name="Larson L."/>
            <person name="Mehta T."/>
            <person name="Neiman D."/>
            <person name="Pearson M."/>
            <person name="Roberts A."/>
            <person name="Saif S."/>
            <person name="Shea T."/>
            <person name="Shenoy N."/>
            <person name="Sisk P."/>
            <person name="Stolte C."/>
            <person name="Sykes S."/>
            <person name="Walk T."/>
            <person name="White J."/>
            <person name="Yandava C."/>
            <person name="Haas B."/>
            <person name="Nusbaum C."/>
            <person name="Birren B."/>
        </authorList>
    </citation>
    <scope>NUCLEOTIDE SEQUENCE</scope>
    <source>
        <strain evidence="2">R3-111a-1</strain>
    </source>
</reference>
<gene>
    <name evidence="3" type="primary">20345297</name>
    <name evidence="2" type="ORF">GGTG_04839</name>
</gene>
<keyword evidence="4" id="KW-1185">Reference proteome</keyword>
<reference evidence="2" key="3">
    <citation type="submission" date="2010-09" db="EMBL/GenBank/DDBJ databases">
        <title>Annotation of Gaeumannomyces graminis var. tritici R3-111a-1.</title>
        <authorList>
            <consortium name="The Broad Institute Genome Sequencing Platform"/>
            <person name="Ma L.-J."/>
            <person name="Dead R."/>
            <person name="Young S.K."/>
            <person name="Zeng Q."/>
            <person name="Gargeya S."/>
            <person name="Fitzgerald M."/>
            <person name="Haas B."/>
            <person name="Abouelleil A."/>
            <person name="Alvarado L."/>
            <person name="Arachchi H.M."/>
            <person name="Berlin A."/>
            <person name="Brown A."/>
            <person name="Chapman S.B."/>
            <person name="Chen Z."/>
            <person name="Dunbar C."/>
            <person name="Freedman E."/>
            <person name="Gearin G."/>
            <person name="Gellesch M."/>
            <person name="Goldberg J."/>
            <person name="Griggs A."/>
            <person name="Gujja S."/>
            <person name="Heiman D."/>
            <person name="Howarth C."/>
            <person name="Larson L."/>
            <person name="Lui A."/>
            <person name="MacDonald P.J.P."/>
            <person name="Mehta T."/>
            <person name="Montmayeur A."/>
            <person name="Murphy C."/>
            <person name="Neiman D."/>
            <person name="Pearson M."/>
            <person name="Priest M."/>
            <person name="Roberts A."/>
            <person name="Saif S."/>
            <person name="Shea T."/>
            <person name="Shenoy N."/>
            <person name="Sisk P."/>
            <person name="Stolte C."/>
            <person name="Sykes S."/>
            <person name="Yandava C."/>
            <person name="Wortman J."/>
            <person name="Nusbaum C."/>
            <person name="Birren B."/>
        </authorList>
    </citation>
    <scope>NUCLEOTIDE SEQUENCE</scope>
    <source>
        <strain evidence="2">R3-111a-1</strain>
    </source>
</reference>
<feature type="region of interest" description="Disordered" evidence="1">
    <location>
        <begin position="102"/>
        <end position="134"/>
    </location>
</feature>
<evidence type="ECO:0000313" key="2">
    <source>
        <dbReference type="EMBL" id="EJT79755.1"/>
    </source>
</evidence>
<dbReference type="Proteomes" id="UP000006039">
    <property type="component" value="Unassembled WGS sequence"/>
</dbReference>
<evidence type="ECO:0000313" key="4">
    <source>
        <dbReference type="Proteomes" id="UP000006039"/>
    </source>
</evidence>
<evidence type="ECO:0000256" key="1">
    <source>
        <dbReference type="SAM" id="MobiDB-lite"/>
    </source>
</evidence>
<reference evidence="4" key="1">
    <citation type="submission" date="2010-07" db="EMBL/GenBank/DDBJ databases">
        <title>The genome sequence of Gaeumannomyces graminis var. tritici strain R3-111a-1.</title>
        <authorList>
            <consortium name="The Broad Institute Genome Sequencing Platform"/>
            <person name="Ma L.-J."/>
            <person name="Dead R."/>
            <person name="Young S."/>
            <person name="Zeng Q."/>
            <person name="Koehrsen M."/>
            <person name="Alvarado L."/>
            <person name="Berlin A."/>
            <person name="Chapman S.B."/>
            <person name="Chen Z."/>
            <person name="Freedman E."/>
            <person name="Gellesch M."/>
            <person name="Goldberg J."/>
            <person name="Griggs A."/>
            <person name="Gujja S."/>
            <person name="Heilman E.R."/>
            <person name="Heiman D."/>
            <person name="Hepburn T."/>
            <person name="Howarth C."/>
            <person name="Jen D."/>
            <person name="Larson L."/>
            <person name="Mehta T."/>
            <person name="Neiman D."/>
            <person name="Pearson M."/>
            <person name="Roberts A."/>
            <person name="Saif S."/>
            <person name="Shea T."/>
            <person name="Shenoy N."/>
            <person name="Sisk P."/>
            <person name="Stolte C."/>
            <person name="Sykes S."/>
            <person name="Walk T."/>
            <person name="White J."/>
            <person name="Yandava C."/>
            <person name="Haas B."/>
            <person name="Nusbaum C."/>
            <person name="Birren B."/>
        </authorList>
    </citation>
    <scope>NUCLEOTIDE SEQUENCE [LARGE SCALE GENOMIC DNA]</scope>
    <source>
        <strain evidence="4">R3-111a-1</strain>
    </source>
</reference>
<reference evidence="3" key="5">
    <citation type="submission" date="2018-04" db="UniProtKB">
        <authorList>
            <consortium name="EnsemblFungi"/>
        </authorList>
    </citation>
    <scope>IDENTIFICATION</scope>
    <source>
        <strain evidence="3">R3-111a-1</strain>
    </source>
</reference>
<evidence type="ECO:0000313" key="3">
    <source>
        <dbReference type="EnsemblFungi" id="EJT79755"/>
    </source>
</evidence>
<dbReference type="HOGENOM" id="CLU_1489105_0_0_1"/>
<proteinExistence type="predicted"/>
<name>J3NU84_GAET3</name>
<dbReference type="AlphaFoldDB" id="J3NU84"/>
<dbReference type="GeneID" id="20345297"/>